<dbReference type="InterPro" id="IPR056827">
    <property type="entry name" value="CBM87_Agd3"/>
</dbReference>
<dbReference type="AlphaFoldDB" id="A0AAD5T396"/>
<dbReference type="Pfam" id="PF25115">
    <property type="entry name" value="Agd3_CE"/>
    <property type="match status" value="1"/>
</dbReference>
<accession>A0AAD5T396</accession>
<dbReference type="GO" id="GO:0005199">
    <property type="term" value="F:structural constituent of cell wall"/>
    <property type="evidence" value="ECO:0007669"/>
    <property type="project" value="TreeGrafter"/>
</dbReference>
<keyword evidence="4" id="KW-1185">Reference proteome</keyword>
<proteinExistence type="predicted"/>
<evidence type="ECO:0000259" key="2">
    <source>
        <dbReference type="Pfam" id="PF25116"/>
    </source>
</evidence>
<dbReference type="PANTHER" id="PTHR31002:SF34">
    <property type="entry name" value="CELL WALL PROTEIN CWP1-RELATED"/>
    <property type="match status" value="1"/>
</dbReference>
<sequence length="1256" mass="134140">MRRNHRHSSSSEPSTTSRSVTTFNITLRGDTASGQAAIQAFQAFNVPYIAYNTTSSLAFSTLPLTSSLGTANFSMLVLGSGVIGFSAAQWSQLYAYQNANNVRLVSLYDVPGTGASASYTNQSTATFNSIVISPNNIISTTAAGLPATYSISFDSGLGLAYLGQVVNSTAVTPILTYTDSVTKATAVAACVYNFSSTQQQLSFFYQIAAWNVLITTTSVSATISSYTDAIWISWVSNGVYAVTAPVVVPAPTGPFFVNNNALIIATSLTLDIGAGAAVDVFTRFNVPYVIVTPPTTGLFSLETIANSVGNYSMIVLGSGGVLNGQISPAQWSQLRTYQNLYRVKIVSLYDVPSEAASGTVGYVTSLGSFSDSSVSTYIANASFAAASGVASTNNLSLNGFGTYYPAAITNTSAVTPFMYFTGSTTASLANGTVAACVFQFSPNVSQLSFFYAFASWSSATSGGLSNYSSALWLDWVSNGNYTAVIPPAPPLPPVVTHTVSVQARGLILAPGDGSHEYPEIIFQAYGLDYDVVNVTAATIGTALTLEITANVTGKYSVIVLTSGQMIAAFTNGSYLSTLYSWQYQQIYNYQQYYGVRLVTFNDLPTASVFANKLTGADSATGCSSTTSLSISPVGEQFTTPAGMKSSWSLIVGDGIAGGSCNFPASILNGTSVTPVLDFGSTTANQKLAAVYTVLPTGCQSCFSTLNGISASAATTFCSNSLANLAIFKTCVNTLATCTGTDLTKALSAIEGSIPGSCSVAAAVIDFGRNQQQMSFFFPMASWSITCDSVAHIWFQWATYGLFTGFRRLYFTPQVDDMFLTTSGNNENGIAVDFRLSPDDMQGLIDWQPDVNARMPSGSNITFEIGFNGNGVMEIISTTVDYTLDFDPDLTDTALNWKKPLGTGLTLWPALNTLNTTWGPALSADRLYSFFAGSNISTTANKFLWTSHTFTHEILNNNSYSDTINELTFNFRLASKEYLNWDGQEFWNNKTMITPGISGLFNGDALRALSDFGIKSAVGDSSRPQTMNADRPLYWPLYTTMEANGFDGFIILPRQVLNIYFNCTNQEYDAVLYNAIYKLTPPVNFYYILNAEVQRNMRTLALLSWQPVMFHQGNLRNADLPIVSFGSKTGKLGLAQQWIESVFGNFTQLVNWPILTVKQDDLTQKVVNRMIYETANVTVIEAVTVSATGVTLSGFTVSASTSCIAPVTLPLGVAATNVVLPVGATTEQIGVDALTIWIPLVAGATPVSVTFKTAVAV</sequence>
<feature type="domain" description="Agd3 CBM87" evidence="2">
    <location>
        <begin position="257"/>
        <end position="475"/>
    </location>
</feature>
<organism evidence="3 4">
    <name type="scientific">Physocladia obscura</name>
    <dbReference type="NCBI Taxonomy" id="109957"/>
    <lineage>
        <taxon>Eukaryota</taxon>
        <taxon>Fungi</taxon>
        <taxon>Fungi incertae sedis</taxon>
        <taxon>Chytridiomycota</taxon>
        <taxon>Chytridiomycota incertae sedis</taxon>
        <taxon>Chytridiomycetes</taxon>
        <taxon>Chytridiales</taxon>
        <taxon>Chytriomycetaceae</taxon>
        <taxon>Physocladia</taxon>
    </lineage>
</organism>
<evidence type="ECO:0000259" key="1">
    <source>
        <dbReference type="Pfam" id="PF25115"/>
    </source>
</evidence>
<dbReference type="InterPro" id="IPR050788">
    <property type="entry name" value="Yeast_SRP1/TIP1_CWP"/>
</dbReference>
<feature type="domain" description="Agd3 CBM87" evidence="2">
    <location>
        <begin position="29"/>
        <end position="212"/>
    </location>
</feature>
<feature type="domain" description="Agd3 deacetylase" evidence="1">
    <location>
        <begin position="811"/>
        <end position="1176"/>
    </location>
</feature>
<dbReference type="GO" id="GO:0000324">
    <property type="term" value="C:fungal-type vacuole"/>
    <property type="evidence" value="ECO:0007669"/>
    <property type="project" value="TreeGrafter"/>
</dbReference>
<feature type="domain" description="Agd3 CBM87" evidence="2">
    <location>
        <begin position="730"/>
        <end position="796"/>
    </location>
</feature>
<dbReference type="GO" id="GO:0009277">
    <property type="term" value="C:fungal-type cell wall"/>
    <property type="evidence" value="ECO:0007669"/>
    <property type="project" value="TreeGrafter"/>
</dbReference>
<comment type="caution">
    <text evidence="3">The sequence shown here is derived from an EMBL/GenBank/DDBJ whole genome shotgun (WGS) entry which is preliminary data.</text>
</comment>
<dbReference type="GO" id="GO:0031505">
    <property type="term" value="P:fungal-type cell wall organization"/>
    <property type="evidence" value="ECO:0007669"/>
    <property type="project" value="TreeGrafter"/>
</dbReference>
<name>A0AAD5T396_9FUNG</name>
<dbReference type="Pfam" id="PF25116">
    <property type="entry name" value="CBM87_Agd3"/>
    <property type="match status" value="4"/>
</dbReference>
<dbReference type="PANTHER" id="PTHR31002">
    <property type="entry name" value="SERIPAUPERIN"/>
    <property type="match status" value="1"/>
</dbReference>
<feature type="domain" description="Agd3 CBM87" evidence="2">
    <location>
        <begin position="502"/>
        <end position="694"/>
    </location>
</feature>
<evidence type="ECO:0000313" key="3">
    <source>
        <dbReference type="EMBL" id="KAJ3127883.1"/>
    </source>
</evidence>
<gene>
    <name evidence="3" type="ORF">HK100_009487</name>
</gene>
<reference evidence="3" key="1">
    <citation type="submission" date="2020-05" db="EMBL/GenBank/DDBJ databases">
        <title>Phylogenomic resolution of chytrid fungi.</title>
        <authorList>
            <person name="Stajich J.E."/>
            <person name="Amses K."/>
            <person name="Simmons R."/>
            <person name="Seto K."/>
            <person name="Myers J."/>
            <person name="Bonds A."/>
            <person name="Quandt C.A."/>
            <person name="Barry K."/>
            <person name="Liu P."/>
            <person name="Grigoriev I."/>
            <person name="Longcore J.E."/>
            <person name="James T.Y."/>
        </authorList>
    </citation>
    <scope>NUCLEOTIDE SEQUENCE</scope>
    <source>
        <strain evidence="3">JEL0513</strain>
    </source>
</reference>
<dbReference type="InterPro" id="IPR056826">
    <property type="entry name" value="Agd3_CE"/>
</dbReference>
<evidence type="ECO:0000313" key="4">
    <source>
        <dbReference type="Proteomes" id="UP001211907"/>
    </source>
</evidence>
<protein>
    <submittedName>
        <fullName evidence="3">Uncharacterized protein</fullName>
    </submittedName>
</protein>
<dbReference type="EMBL" id="JADGJH010000489">
    <property type="protein sequence ID" value="KAJ3127883.1"/>
    <property type="molecule type" value="Genomic_DNA"/>
</dbReference>
<dbReference type="Proteomes" id="UP001211907">
    <property type="component" value="Unassembled WGS sequence"/>
</dbReference>